<dbReference type="eggNOG" id="COG5652">
    <property type="taxonomic scope" value="Bacteria"/>
</dbReference>
<dbReference type="NCBIfam" id="NF037970">
    <property type="entry name" value="vanZ_1"/>
    <property type="match status" value="1"/>
</dbReference>
<feature type="domain" description="VanZ-like" evidence="2">
    <location>
        <begin position="6"/>
        <end position="152"/>
    </location>
</feature>
<feature type="transmembrane region" description="Helical" evidence="1">
    <location>
        <begin position="100"/>
        <end position="118"/>
    </location>
</feature>
<accession>A0A0A2VCQ4</accession>
<dbReference type="STRING" id="1385513.N780_19550"/>
<dbReference type="Proteomes" id="UP000030153">
    <property type="component" value="Unassembled WGS sequence"/>
</dbReference>
<evidence type="ECO:0000313" key="3">
    <source>
        <dbReference type="EMBL" id="KGP91420.1"/>
    </source>
</evidence>
<dbReference type="InterPro" id="IPR016747">
    <property type="entry name" value="Phosphotransbutyrylase"/>
</dbReference>
<dbReference type="AlphaFoldDB" id="A0A0A2VCQ4"/>
<name>A0A0A2VCQ4_9BACI</name>
<evidence type="ECO:0000256" key="1">
    <source>
        <dbReference type="SAM" id="Phobius"/>
    </source>
</evidence>
<dbReference type="PIRSF" id="PIRSF019083">
    <property type="entry name" value="UCP019083_VanZ"/>
    <property type="match status" value="1"/>
</dbReference>
<protein>
    <recommendedName>
        <fullName evidence="2">VanZ-like domain-containing protein</fullName>
    </recommendedName>
</protein>
<feature type="transmembrane region" description="Helical" evidence="1">
    <location>
        <begin position="130"/>
        <end position="152"/>
    </location>
</feature>
<feature type="transmembrane region" description="Helical" evidence="1">
    <location>
        <begin position="6"/>
        <end position="24"/>
    </location>
</feature>
<dbReference type="Pfam" id="PF04892">
    <property type="entry name" value="VanZ"/>
    <property type="match status" value="1"/>
</dbReference>
<keyword evidence="1" id="KW-0812">Transmembrane</keyword>
<feature type="transmembrane region" description="Helical" evidence="1">
    <location>
        <begin position="76"/>
        <end position="93"/>
    </location>
</feature>
<keyword evidence="1" id="KW-1133">Transmembrane helix</keyword>
<dbReference type="InterPro" id="IPR006976">
    <property type="entry name" value="VanZ-like"/>
</dbReference>
<keyword evidence="4" id="KW-1185">Reference proteome</keyword>
<reference evidence="3 4" key="1">
    <citation type="submission" date="2013-08" db="EMBL/GenBank/DDBJ databases">
        <title>Genome of Pontibacillus chungwhensis.</title>
        <authorList>
            <person name="Wang Q."/>
            <person name="Wang G."/>
        </authorList>
    </citation>
    <scope>NUCLEOTIDE SEQUENCE [LARGE SCALE GENOMIC DNA]</scope>
    <source>
        <strain evidence="3 4">BH030062</strain>
    </source>
</reference>
<comment type="caution">
    <text evidence="3">The sequence shown here is derived from an EMBL/GenBank/DDBJ whole genome shotgun (WGS) entry which is preliminary data.</text>
</comment>
<gene>
    <name evidence="3" type="ORF">N780_19550</name>
</gene>
<keyword evidence="1" id="KW-0472">Membrane</keyword>
<dbReference type="EMBL" id="AVBG01000006">
    <property type="protein sequence ID" value="KGP91420.1"/>
    <property type="molecule type" value="Genomic_DNA"/>
</dbReference>
<dbReference type="PANTHER" id="PTHR28008">
    <property type="entry name" value="DOMAIN PROTEIN, PUTATIVE (AFU_ORTHOLOGUE AFUA_3G10980)-RELATED"/>
    <property type="match status" value="1"/>
</dbReference>
<organism evidence="3 4">
    <name type="scientific">Pontibacillus chungwhensis BH030062</name>
    <dbReference type="NCBI Taxonomy" id="1385513"/>
    <lineage>
        <taxon>Bacteria</taxon>
        <taxon>Bacillati</taxon>
        <taxon>Bacillota</taxon>
        <taxon>Bacilli</taxon>
        <taxon>Bacillales</taxon>
        <taxon>Bacillaceae</taxon>
        <taxon>Pontibacillus</taxon>
    </lineage>
</organism>
<evidence type="ECO:0000313" key="4">
    <source>
        <dbReference type="Proteomes" id="UP000030153"/>
    </source>
</evidence>
<evidence type="ECO:0000259" key="2">
    <source>
        <dbReference type="Pfam" id="PF04892"/>
    </source>
</evidence>
<proteinExistence type="predicted"/>
<dbReference type="PANTHER" id="PTHR28008:SF1">
    <property type="entry name" value="DOMAIN PROTEIN, PUTATIVE (AFU_ORTHOLOGUE AFUA_3G10980)-RELATED"/>
    <property type="match status" value="1"/>
</dbReference>
<sequence>MFVRYWLWPLVWMGVIFYSSSTPYEEQDIKPFMSDVMDLSFLAPMLDWIQFTYHHSEVSVEALGVNGLVEFFIRKGAHVSVFLLLCMFFYIALRKSTNLTWGRSALMSLLFTFLYAVFDEVHQGFTPNRTPYAGDVALDTAGALLACGLFWLRNRLKRRSSL</sequence>